<evidence type="ECO:0000313" key="2">
    <source>
        <dbReference type="EMBL" id="RUP52104.1"/>
    </source>
</evidence>
<proteinExistence type="predicted"/>
<dbReference type="SUPFAM" id="SSF82199">
    <property type="entry name" value="SET domain"/>
    <property type="match status" value="1"/>
</dbReference>
<dbReference type="EMBL" id="RBNI01000191">
    <property type="protein sequence ID" value="RUP52104.1"/>
    <property type="molecule type" value="Genomic_DNA"/>
</dbReference>
<dbReference type="InterPro" id="IPR053209">
    <property type="entry name" value="Gramillin-biosynth_MTr"/>
</dbReference>
<evidence type="ECO:0000256" key="1">
    <source>
        <dbReference type="SAM" id="MobiDB-lite"/>
    </source>
</evidence>
<dbReference type="Proteomes" id="UP000268093">
    <property type="component" value="Unassembled WGS sequence"/>
</dbReference>
<feature type="compositionally biased region" description="Basic and acidic residues" evidence="1">
    <location>
        <begin position="166"/>
        <end position="202"/>
    </location>
</feature>
<name>A0A433DMK7_9FUNG</name>
<dbReference type="Gene3D" id="2.170.270.10">
    <property type="entry name" value="SET domain"/>
    <property type="match status" value="1"/>
</dbReference>
<evidence type="ECO:0000313" key="3">
    <source>
        <dbReference type="Proteomes" id="UP000268093"/>
    </source>
</evidence>
<accession>A0A433DMK7</accession>
<feature type="region of interest" description="Disordered" evidence="1">
    <location>
        <begin position="166"/>
        <end position="208"/>
    </location>
</feature>
<dbReference type="PANTHER" id="PTHR47643">
    <property type="entry name" value="TPR DOMAIN PROTEIN (AFU_ORTHOLOGUE AFUA_5G12710)"/>
    <property type="match status" value="1"/>
</dbReference>
<dbReference type="PANTHER" id="PTHR47643:SF2">
    <property type="entry name" value="TPR DOMAIN PROTEIN (AFU_ORTHOLOGUE AFUA_5G12710)"/>
    <property type="match status" value="1"/>
</dbReference>
<gene>
    <name evidence="2" type="ORF">BC936DRAFT_141243</name>
</gene>
<dbReference type="OrthoDB" id="265717at2759"/>
<dbReference type="AlphaFoldDB" id="A0A433DMK7"/>
<organism evidence="2 3">
    <name type="scientific">Jimgerdemannia flammicorona</name>
    <dbReference type="NCBI Taxonomy" id="994334"/>
    <lineage>
        <taxon>Eukaryota</taxon>
        <taxon>Fungi</taxon>
        <taxon>Fungi incertae sedis</taxon>
        <taxon>Mucoromycota</taxon>
        <taxon>Mucoromycotina</taxon>
        <taxon>Endogonomycetes</taxon>
        <taxon>Endogonales</taxon>
        <taxon>Endogonaceae</taxon>
        <taxon>Jimgerdemannia</taxon>
    </lineage>
</organism>
<comment type="caution">
    <text evidence="2">The sequence shown here is derived from an EMBL/GenBank/DDBJ whole genome shotgun (WGS) entry which is preliminary data.</text>
</comment>
<dbReference type="InterPro" id="IPR046341">
    <property type="entry name" value="SET_dom_sf"/>
</dbReference>
<keyword evidence="3" id="KW-1185">Reference proteome</keyword>
<evidence type="ECO:0008006" key="4">
    <source>
        <dbReference type="Google" id="ProtNLM"/>
    </source>
</evidence>
<protein>
    <recommendedName>
        <fullName evidence="4">SET domain-containing protein</fullName>
    </recommendedName>
</protein>
<sequence length="208" mass="24217">MLIRAVRDLSEGEEVCVTYIEVLDMYEVRIKKLKKRNFECQCPLCDFERAQPEERHRRAELFDEFTQPEIQIGNVGMMPRLRRVSRDALEHWCDNIHPLAPGQKEYYRQRCGHKNGTARVAATPTSYRPRPHALCICRTEHLPWPDQSGGPGATRGIRVPTVLCRDQSHPRRPRITDRKDVREAQEVRRSGAVEEGGQKRVSETFWRG</sequence>
<reference evidence="2 3" key="1">
    <citation type="journal article" date="2018" name="New Phytol.">
        <title>Phylogenomics of Endogonaceae and evolution of mycorrhizas within Mucoromycota.</title>
        <authorList>
            <person name="Chang Y."/>
            <person name="Desiro A."/>
            <person name="Na H."/>
            <person name="Sandor L."/>
            <person name="Lipzen A."/>
            <person name="Clum A."/>
            <person name="Barry K."/>
            <person name="Grigoriev I.V."/>
            <person name="Martin F.M."/>
            <person name="Stajich J.E."/>
            <person name="Smith M.E."/>
            <person name="Bonito G."/>
            <person name="Spatafora J.W."/>
        </authorList>
    </citation>
    <scope>NUCLEOTIDE SEQUENCE [LARGE SCALE GENOMIC DNA]</scope>
    <source>
        <strain evidence="2 3">GMNB39</strain>
    </source>
</reference>